<protein>
    <submittedName>
        <fullName evidence="1">Uncharacterized protein</fullName>
    </submittedName>
</protein>
<dbReference type="Proteomes" id="UP001208794">
    <property type="component" value="Unassembled WGS sequence"/>
</dbReference>
<organism evidence="1 2">
    <name type="scientific">Leptospira paudalimensis</name>
    <dbReference type="NCBI Taxonomy" id="2950024"/>
    <lineage>
        <taxon>Bacteria</taxon>
        <taxon>Pseudomonadati</taxon>
        <taxon>Spirochaetota</taxon>
        <taxon>Spirochaetia</taxon>
        <taxon>Leptospirales</taxon>
        <taxon>Leptospiraceae</taxon>
        <taxon>Leptospira</taxon>
    </lineage>
</organism>
<keyword evidence="2" id="KW-1185">Reference proteome</keyword>
<evidence type="ECO:0000313" key="2">
    <source>
        <dbReference type="Proteomes" id="UP001208794"/>
    </source>
</evidence>
<evidence type="ECO:0000313" key="1">
    <source>
        <dbReference type="EMBL" id="MCW7505840.1"/>
    </source>
</evidence>
<proteinExistence type="predicted"/>
<dbReference type="RefSeq" id="WP_265359440.1">
    <property type="nucleotide sequence ID" value="NZ_JAMQPR010000002.1"/>
</dbReference>
<name>A0ABT3MBV5_9LEPT</name>
<sequence length="67" mass="8137">MEHNRQSKDLKDDYLFYFKNYCEFDGTIDARYARIKKMRLTYYDAAYTAVNNMMNIKFVGKFKKIIS</sequence>
<comment type="caution">
    <text evidence="1">The sequence shown here is derived from an EMBL/GenBank/DDBJ whole genome shotgun (WGS) entry which is preliminary data.</text>
</comment>
<reference evidence="1 2" key="1">
    <citation type="submission" date="2022-06" db="EMBL/GenBank/DDBJ databases">
        <title>Leptospira isolates from biofilms formed at urban environments.</title>
        <authorList>
            <person name="Ribeiro P.S."/>
            <person name="Sousa T."/>
            <person name="Carvalho N."/>
            <person name="Aburjaile F."/>
            <person name="Neves F."/>
            <person name="Oliveira D."/>
            <person name="Blanco L."/>
            <person name="Lima J."/>
            <person name="Costa F."/>
            <person name="Brenig B."/>
            <person name="Soares S."/>
            <person name="Ramos R."/>
            <person name="Goes-Neto A."/>
            <person name="Matiuzzi M."/>
            <person name="Azevedo V."/>
            <person name="Ristow P."/>
        </authorList>
    </citation>
    <scope>NUCLEOTIDE SEQUENCE [LARGE SCALE GENOMIC DNA]</scope>
    <source>
        <strain evidence="1 2">VSF14</strain>
    </source>
</reference>
<gene>
    <name evidence="1" type="ORF">ND855_17040</name>
</gene>
<dbReference type="EMBL" id="JAMQPR010000002">
    <property type="protein sequence ID" value="MCW7505840.1"/>
    <property type="molecule type" value="Genomic_DNA"/>
</dbReference>
<accession>A0ABT3MBV5</accession>